<evidence type="ECO:0000256" key="3">
    <source>
        <dbReference type="PROSITE-ProRule" id="PRU00169"/>
    </source>
</evidence>
<dbReference type="EMBL" id="SNXI01000002">
    <property type="protein sequence ID" value="TDP40134.1"/>
    <property type="molecule type" value="Genomic_DNA"/>
</dbReference>
<dbReference type="Gene3D" id="3.40.1550.10">
    <property type="entry name" value="CheC-like"/>
    <property type="match status" value="1"/>
</dbReference>
<name>A0A4R6PQ86_9GAMM</name>
<dbReference type="PANTHER" id="PTHR44591">
    <property type="entry name" value="STRESS RESPONSE REGULATOR PROTEIN 1"/>
    <property type="match status" value="1"/>
</dbReference>
<dbReference type="AlphaFoldDB" id="A0A4R6PQ86"/>
<keyword evidence="1" id="KW-0145">Chemotaxis</keyword>
<evidence type="ECO:0000256" key="1">
    <source>
        <dbReference type="ARBA" id="ARBA00022500"/>
    </source>
</evidence>
<reference evidence="5 6" key="1">
    <citation type="submission" date="2019-03" db="EMBL/GenBank/DDBJ databases">
        <title>Freshwater and sediment microbial communities from various areas in North America, analyzing microbe dynamics in response to fracking.</title>
        <authorList>
            <person name="Lamendella R."/>
        </authorList>
    </citation>
    <scope>NUCLEOTIDE SEQUENCE [LARGE SCALE GENOMIC DNA]</scope>
    <source>
        <strain evidence="5 6">18_TX</strain>
    </source>
</reference>
<evidence type="ECO:0000313" key="6">
    <source>
        <dbReference type="Proteomes" id="UP000295531"/>
    </source>
</evidence>
<dbReference type="GO" id="GO:0006935">
    <property type="term" value="P:chemotaxis"/>
    <property type="evidence" value="ECO:0007669"/>
    <property type="project" value="UniProtKB-KW"/>
</dbReference>
<keyword evidence="2 3" id="KW-0597">Phosphoprotein</keyword>
<evidence type="ECO:0000313" key="5">
    <source>
        <dbReference type="EMBL" id="TDP40134.1"/>
    </source>
</evidence>
<dbReference type="PROSITE" id="PS50110">
    <property type="entry name" value="RESPONSE_REGULATORY"/>
    <property type="match status" value="1"/>
</dbReference>
<dbReference type="InterPro" id="IPR028976">
    <property type="entry name" value="CheC-like_sf"/>
</dbReference>
<dbReference type="SMART" id="SM00448">
    <property type="entry name" value="REC"/>
    <property type="match status" value="1"/>
</dbReference>
<dbReference type="PANTHER" id="PTHR44591:SF24">
    <property type="entry name" value="PROTEIN-GLUTAMATE METHYLESTERASE_PROTEIN-GLUTAMINE GLUTAMINASE 1"/>
    <property type="match status" value="1"/>
</dbReference>
<organism evidence="5 6">
    <name type="scientific">Idiomarina aquatica</name>
    <dbReference type="NCBI Taxonomy" id="1327752"/>
    <lineage>
        <taxon>Bacteria</taxon>
        <taxon>Pseudomonadati</taxon>
        <taxon>Pseudomonadota</taxon>
        <taxon>Gammaproteobacteria</taxon>
        <taxon>Alteromonadales</taxon>
        <taxon>Idiomarinaceae</taxon>
        <taxon>Idiomarina</taxon>
    </lineage>
</organism>
<feature type="domain" description="Response regulatory" evidence="4">
    <location>
        <begin position="4"/>
        <end position="119"/>
    </location>
</feature>
<dbReference type="CDD" id="cd17593">
    <property type="entry name" value="REC_CheC-like"/>
    <property type="match status" value="1"/>
</dbReference>
<comment type="caution">
    <text evidence="5">The sequence shown here is derived from an EMBL/GenBank/DDBJ whole genome shotgun (WGS) entry which is preliminary data.</text>
</comment>
<sequence length="338" mass="37362">MSLKVTICDDSGMARKQLLRTLPQDWDAKVYQAADGEQALTCVQQGQAEVLFLDLNMPVMDGYQTLHAIQQQQLECLVIVVSGDIQPEAYQRVTRLGAMAFVKKPMSGDELRELLQQFGLYQPASGHLQLVDERQSQPENALDVYREVSNVAMGQAGDHLARVLDTFIDLPVPNVNFIAPSELHMALQTIDNTERVSAISQGFAGSGILGEALTLFSDTSIDDVCRLLGHQLTGSVRQQRIEALMDIASIITSACLNGLGQQLHVEFTASQPILLGEQKAVRELLAESEQRWQNLLAVEIGYSLKEHQIDFDLLLLFPADAVKVLDQQLAHWLAGQED</sequence>
<dbReference type="Pfam" id="PF00072">
    <property type="entry name" value="Response_reg"/>
    <property type="match status" value="1"/>
</dbReference>
<dbReference type="InterPro" id="IPR011006">
    <property type="entry name" value="CheY-like_superfamily"/>
</dbReference>
<dbReference type="Gene3D" id="3.40.50.2300">
    <property type="match status" value="1"/>
</dbReference>
<feature type="modified residue" description="4-aspartylphosphate" evidence="3">
    <location>
        <position position="54"/>
    </location>
</feature>
<dbReference type="SUPFAM" id="SSF52172">
    <property type="entry name" value="CheY-like"/>
    <property type="match status" value="1"/>
</dbReference>
<protein>
    <submittedName>
        <fullName evidence="5">Response regulator receiver protein</fullName>
    </submittedName>
</protein>
<dbReference type="GO" id="GO:0000160">
    <property type="term" value="P:phosphorelay signal transduction system"/>
    <property type="evidence" value="ECO:0007669"/>
    <property type="project" value="InterPro"/>
</dbReference>
<proteinExistence type="predicted"/>
<dbReference type="Proteomes" id="UP000295531">
    <property type="component" value="Unassembled WGS sequence"/>
</dbReference>
<keyword evidence="6" id="KW-1185">Reference proteome</keyword>
<evidence type="ECO:0000259" key="4">
    <source>
        <dbReference type="PROSITE" id="PS50110"/>
    </source>
</evidence>
<evidence type="ECO:0000256" key="2">
    <source>
        <dbReference type="ARBA" id="ARBA00022553"/>
    </source>
</evidence>
<dbReference type="RefSeq" id="WP_133538610.1">
    <property type="nucleotide sequence ID" value="NZ_SNXI01000002.1"/>
</dbReference>
<gene>
    <name evidence="5" type="ORF">DEU29_10234</name>
</gene>
<dbReference type="CDD" id="cd17910">
    <property type="entry name" value="CheC_ClassII"/>
    <property type="match status" value="1"/>
</dbReference>
<dbReference type="OrthoDB" id="281471at2"/>
<dbReference type="InterPro" id="IPR001789">
    <property type="entry name" value="Sig_transdc_resp-reg_receiver"/>
</dbReference>
<accession>A0A4R6PQ86</accession>
<dbReference type="InterPro" id="IPR050595">
    <property type="entry name" value="Bact_response_regulator"/>
</dbReference>
<dbReference type="SUPFAM" id="SSF103039">
    <property type="entry name" value="CheC-like"/>
    <property type="match status" value="1"/>
</dbReference>